<comment type="similarity">
    <text evidence="1">Belongs to the CdaR family.</text>
</comment>
<dbReference type="PANTHER" id="PTHR33744:SF1">
    <property type="entry name" value="DNA-BINDING TRANSCRIPTIONAL ACTIVATOR ADER"/>
    <property type="match status" value="1"/>
</dbReference>
<dbReference type="AlphaFoldDB" id="A0A1S8TR49"/>
<evidence type="ECO:0000313" key="5">
    <source>
        <dbReference type="EMBL" id="OOM80250.1"/>
    </source>
</evidence>
<protein>
    <submittedName>
        <fullName evidence="5">Purine catabolism regulatory protein</fullName>
    </submittedName>
</protein>
<evidence type="ECO:0000259" key="3">
    <source>
        <dbReference type="Pfam" id="PF13556"/>
    </source>
</evidence>
<comment type="caution">
    <text evidence="5">The sequence shown here is derived from an EMBL/GenBank/DDBJ whole genome shotgun (WGS) entry which is preliminary data.</text>
</comment>
<evidence type="ECO:0000259" key="2">
    <source>
        <dbReference type="Pfam" id="PF07905"/>
    </source>
</evidence>
<dbReference type="Gene3D" id="1.10.10.2840">
    <property type="entry name" value="PucR C-terminal helix-turn-helix domain"/>
    <property type="match status" value="1"/>
</dbReference>
<dbReference type="Pfam" id="PF07905">
    <property type="entry name" value="PucR"/>
    <property type="match status" value="1"/>
</dbReference>
<dbReference type="RefSeq" id="WP_077846562.1">
    <property type="nucleotide sequence ID" value="NZ_LZZM01000089.1"/>
</dbReference>
<proteinExistence type="inferred from homology"/>
<name>A0A1S8TR49_9CLOT</name>
<accession>A0A1S8TR49</accession>
<evidence type="ECO:0000313" key="6">
    <source>
        <dbReference type="Proteomes" id="UP000190890"/>
    </source>
</evidence>
<dbReference type="Pfam" id="PF13556">
    <property type="entry name" value="HTH_30"/>
    <property type="match status" value="1"/>
</dbReference>
<dbReference type="InterPro" id="IPR051448">
    <property type="entry name" value="CdaR-like_regulators"/>
</dbReference>
<dbReference type="InterPro" id="IPR042070">
    <property type="entry name" value="PucR_C-HTH_sf"/>
</dbReference>
<dbReference type="InterPro" id="IPR041522">
    <property type="entry name" value="CdaR_GGDEF"/>
</dbReference>
<dbReference type="InterPro" id="IPR012914">
    <property type="entry name" value="PucR_dom"/>
</dbReference>
<organism evidence="5 6">
    <name type="scientific">Clostridium puniceum</name>
    <dbReference type="NCBI Taxonomy" id="29367"/>
    <lineage>
        <taxon>Bacteria</taxon>
        <taxon>Bacillati</taxon>
        <taxon>Bacillota</taxon>
        <taxon>Clostridia</taxon>
        <taxon>Eubacteriales</taxon>
        <taxon>Clostridiaceae</taxon>
        <taxon>Clostridium</taxon>
    </lineage>
</organism>
<evidence type="ECO:0000259" key="4">
    <source>
        <dbReference type="Pfam" id="PF17853"/>
    </source>
</evidence>
<dbReference type="OrthoDB" id="143422at2"/>
<reference evidence="5 6" key="1">
    <citation type="submission" date="2016-05" db="EMBL/GenBank/DDBJ databases">
        <title>Microbial solvent formation.</title>
        <authorList>
            <person name="Poehlein A."/>
            <person name="Montoya Solano J.D."/>
            <person name="Flitsch S."/>
            <person name="Krabben P."/>
            <person name="Duerre P."/>
            <person name="Daniel R."/>
        </authorList>
    </citation>
    <scope>NUCLEOTIDE SEQUENCE [LARGE SCALE GENOMIC DNA]</scope>
    <source>
        <strain evidence="5 6">DSM 2619</strain>
    </source>
</reference>
<keyword evidence="6" id="KW-1185">Reference proteome</keyword>
<dbReference type="EMBL" id="LZZM01000089">
    <property type="protein sequence ID" value="OOM80250.1"/>
    <property type="molecule type" value="Genomic_DNA"/>
</dbReference>
<feature type="domain" description="Purine catabolism PurC-like" evidence="2">
    <location>
        <begin position="7"/>
        <end position="130"/>
    </location>
</feature>
<gene>
    <name evidence="5" type="primary">pucR_2</name>
    <name evidence="5" type="ORF">CLPUN_13600</name>
</gene>
<dbReference type="PANTHER" id="PTHR33744">
    <property type="entry name" value="CARBOHYDRATE DIACID REGULATOR"/>
    <property type="match status" value="1"/>
</dbReference>
<dbReference type="Proteomes" id="UP000190890">
    <property type="component" value="Unassembled WGS sequence"/>
</dbReference>
<dbReference type="Pfam" id="PF17853">
    <property type="entry name" value="GGDEF_2"/>
    <property type="match status" value="1"/>
</dbReference>
<feature type="domain" description="CdaR GGDEF-like" evidence="4">
    <location>
        <begin position="158"/>
        <end position="288"/>
    </location>
</feature>
<sequence length="406" mass="46268">MSILVKDILKLKSLKEMELVGGSIGLEKCIEWIYVSECLEDPLEGIKWLQGGEIVIITGVGIKSDINVLTKLIEGISEKNGAALIVNVGKYIREIPDGAIKIADKFQIPLFTLPWEVRLVEVSKEISNTIILARIEEKFMNDFLNNILFGQIDLGINIKEKANYFGYNLQGKCCICIVKINGFKEFAKAKKLYDEISIAKVKLVLRKLVQDILEKYSLKVPIIDNEEEIIFLNRSEENSMNRLNKALKDVQEVIGKRMNGISINVGIGNGYEDLSLMKDSFNEAKIVIESLKCEGVSQAIKRYSDIGIYSLIFNIENKKILENYCKQVIGPILEKTKRNKETSLVEILDTYLIENCNLTIAAEKLYLHRNTLTYRIKKIEQLLNCNLHNFEDCLRIKMALYISKML</sequence>
<feature type="domain" description="PucR C-terminal helix-turn-helix" evidence="3">
    <location>
        <begin position="344"/>
        <end position="401"/>
    </location>
</feature>
<dbReference type="InterPro" id="IPR025736">
    <property type="entry name" value="PucR_C-HTH_dom"/>
</dbReference>
<dbReference type="STRING" id="29367.CLPUN_13600"/>
<evidence type="ECO:0000256" key="1">
    <source>
        <dbReference type="ARBA" id="ARBA00006754"/>
    </source>
</evidence>